<dbReference type="AlphaFoldDB" id="A0A5C8PJF7"/>
<proteinExistence type="inferred from homology"/>
<dbReference type="OrthoDB" id="7957667at2"/>
<dbReference type="GO" id="GO:0016853">
    <property type="term" value="F:isomerase activity"/>
    <property type="evidence" value="ECO:0007669"/>
    <property type="project" value="UniProtKB-KW"/>
</dbReference>
<keyword evidence="3" id="KW-0413">Isomerase</keyword>
<dbReference type="SUPFAM" id="SSF52096">
    <property type="entry name" value="ClpP/crotonase"/>
    <property type="match status" value="1"/>
</dbReference>
<sequence>MAYETITVERDAAVAIVTFNRPQVLNAFNNTLMHESLEAMAALNGDDAVQVIVVRGAGRAFSSGFDLKAAAERKMDDVADWERQMRLQFDFIMQFWDSPKPTVACVHGFCLAGAFEAMLACDVTVAAEGTRFGEPEVRFGTGIVAMLLPWITGPKQAKELLLTGDDRIDAADALRLGIVNHVMPAGQETDKAMSLARTMARASARSVRLTKRAINQTYETMGLRAALQASLDIDVILNAGGSPEKAEFARIRDTQGVKAAIAWRDARFRS</sequence>
<dbReference type="PANTHER" id="PTHR43802:SF1">
    <property type="entry name" value="IP11341P-RELATED"/>
    <property type="match status" value="1"/>
</dbReference>
<protein>
    <submittedName>
        <fullName evidence="3">Enoyl-CoA hydratase/isomerase family protein</fullName>
    </submittedName>
</protein>
<evidence type="ECO:0000256" key="2">
    <source>
        <dbReference type="RuleBase" id="RU003707"/>
    </source>
</evidence>
<evidence type="ECO:0000313" key="3">
    <source>
        <dbReference type="EMBL" id="TXL73495.1"/>
    </source>
</evidence>
<dbReference type="Gene3D" id="3.90.226.10">
    <property type="entry name" value="2-enoyl-CoA Hydratase, Chain A, domain 1"/>
    <property type="match status" value="1"/>
</dbReference>
<reference evidence="3 4" key="1">
    <citation type="submission" date="2019-06" db="EMBL/GenBank/DDBJ databases">
        <title>New taxonomy in bacterial strain CC-CFT640, isolated from vineyard.</title>
        <authorList>
            <person name="Lin S.-Y."/>
            <person name="Tsai C.-F."/>
            <person name="Young C.-C."/>
        </authorList>
    </citation>
    <scope>NUCLEOTIDE SEQUENCE [LARGE SCALE GENOMIC DNA]</scope>
    <source>
        <strain evidence="3 4">CC-CFT640</strain>
    </source>
</reference>
<dbReference type="InterPro" id="IPR029045">
    <property type="entry name" value="ClpP/crotonase-like_dom_sf"/>
</dbReference>
<dbReference type="RefSeq" id="WP_147849015.1">
    <property type="nucleotide sequence ID" value="NZ_VDUZ01000025.1"/>
</dbReference>
<comment type="caution">
    <text evidence="3">The sequence shown here is derived from an EMBL/GenBank/DDBJ whole genome shotgun (WGS) entry which is preliminary data.</text>
</comment>
<evidence type="ECO:0000313" key="4">
    <source>
        <dbReference type="Proteomes" id="UP000321638"/>
    </source>
</evidence>
<dbReference type="CDD" id="cd06558">
    <property type="entry name" value="crotonase-like"/>
    <property type="match status" value="1"/>
</dbReference>
<evidence type="ECO:0000256" key="1">
    <source>
        <dbReference type="ARBA" id="ARBA00005254"/>
    </source>
</evidence>
<dbReference type="PROSITE" id="PS00166">
    <property type="entry name" value="ENOYL_COA_HYDRATASE"/>
    <property type="match status" value="1"/>
</dbReference>
<dbReference type="PANTHER" id="PTHR43802">
    <property type="entry name" value="ENOYL-COA HYDRATASE"/>
    <property type="match status" value="1"/>
</dbReference>
<gene>
    <name evidence="3" type="ORF">FHP25_21445</name>
</gene>
<dbReference type="InterPro" id="IPR001753">
    <property type="entry name" value="Enoyl-CoA_hydra/iso"/>
</dbReference>
<dbReference type="Proteomes" id="UP000321638">
    <property type="component" value="Unassembled WGS sequence"/>
</dbReference>
<dbReference type="EMBL" id="VDUZ01000025">
    <property type="protein sequence ID" value="TXL73495.1"/>
    <property type="molecule type" value="Genomic_DNA"/>
</dbReference>
<keyword evidence="4" id="KW-1185">Reference proteome</keyword>
<dbReference type="InterPro" id="IPR018376">
    <property type="entry name" value="Enoyl-CoA_hyd/isom_CS"/>
</dbReference>
<comment type="similarity">
    <text evidence="1 2">Belongs to the enoyl-CoA hydratase/isomerase family.</text>
</comment>
<accession>A0A5C8PJF7</accession>
<dbReference type="Pfam" id="PF00378">
    <property type="entry name" value="ECH_1"/>
    <property type="match status" value="1"/>
</dbReference>
<name>A0A5C8PJF7_9HYPH</name>
<organism evidence="3 4">
    <name type="scientific">Vineibacter terrae</name>
    <dbReference type="NCBI Taxonomy" id="2586908"/>
    <lineage>
        <taxon>Bacteria</taxon>
        <taxon>Pseudomonadati</taxon>
        <taxon>Pseudomonadota</taxon>
        <taxon>Alphaproteobacteria</taxon>
        <taxon>Hyphomicrobiales</taxon>
        <taxon>Vineibacter</taxon>
    </lineage>
</organism>